<dbReference type="PANTHER" id="PTHR43647:SF4">
    <property type="entry name" value="KETOREDUCTASE (KR) DOMAIN-CONTAINING PROTEIN"/>
    <property type="match status" value="1"/>
</dbReference>
<dbReference type="Gene3D" id="3.40.50.720">
    <property type="entry name" value="NAD(P)-binding Rossmann-like Domain"/>
    <property type="match status" value="1"/>
</dbReference>
<dbReference type="AlphaFoldDB" id="A0A9W8RPE4"/>
<dbReference type="InterPro" id="IPR051593">
    <property type="entry name" value="Ergosterol_Biosynth_ERG27"/>
</dbReference>
<dbReference type="GO" id="GO:0000253">
    <property type="term" value="F:3-beta-hydroxysteroid 3-dehydrogenase (NADP+) activity"/>
    <property type="evidence" value="ECO:0007669"/>
    <property type="project" value="TreeGrafter"/>
</dbReference>
<gene>
    <name evidence="1" type="ORF">NW762_013026</name>
</gene>
<dbReference type="SUPFAM" id="SSF51735">
    <property type="entry name" value="NAD(P)-binding Rossmann-fold domains"/>
    <property type="match status" value="1"/>
</dbReference>
<dbReference type="GO" id="GO:0005741">
    <property type="term" value="C:mitochondrial outer membrane"/>
    <property type="evidence" value="ECO:0007669"/>
    <property type="project" value="TreeGrafter"/>
</dbReference>
<keyword evidence="2" id="KW-1185">Reference proteome</keyword>
<evidence type="ECO:0000313" key="1">
    <source>
        <dbReference type="EMBL" id="KAJ4247817.1"/>
    </source>
</evidence>
<dbReference type="InterPro" id="IPR036291">
    <property type="entry name" value="NAD(P)-bd_dom_sf"/>
</dbReference>
<reference evidence="1" key="1">
    <citation type="submission" date="2022-09" db="EMBL/GenBank/DDBJ databases">
        <title>Fusarium specimens isolated from Avocado Roots.</title>
        <authorList>
            <person name="Stajich J."/>
            <person name="Roper C."/>
            <person name="Heimlech-Rivalta G."/>
        </authorList>
    </citation>
    <scope>NUCLEOTIDE SEQUENCE</scope>
    <source>
        <strain evidence="1">CF00136</strain>
    </source>
</reference>
<dbReference type="GO" id="GO:0005811">
    <property type="term" value="C:lipid droplet"/>
    <property type="evidence" value="ECO:0007669"/>
    <property type="project" value="TreeGrafter"/>
</dbReference>
<evidence type="ECO:0000313" key="2">
    <source>
        <dbReference type="Proteomes" id="UP001152049"/>
    </source>
</evidence>
<dbReference type="GO" id="GO:0005789">
    <property type="term" value="C:endoplasmic reticulum membrane"/>
    <property type="evidence" value="ECO:0007669"/>
    <property type="project" value="TreeGrafter"/>
</dbReference>
<protein>
    <submittedName>
        <fullName evidence="1">Uncharacterized protein</fullName>
    </submittedName>
</protein>
<proteinExistence type="predicted"/>
<dbReference type="Proteomes" id="UP001152049">
    <property type="component" value="Unassembled WGS sequence"/>
</dbReference>
<dbReference type="OrthoDB" id="191139at2759"/>
<comment type="caution">
    <text evidence="1">The sequence shown here is derived from an EMBL/GenBank/DDBJ whole genome shotgun (WGS) entry which is preliminary data.</text>
</comment>
<organism evidence="1 2">
    <name type="scientific">Fusarium torreyae</name>
    <dbReference type="NCBI Taxonomy" id="1237075"/>
    <lineage>
        <taxon>Eukaryota</taxon>
        <taxon>Fungi</taxon>
        <taxon>Dikarya</taxon>
        <taxon>Ascomycota</taxon>
        <taxon>Pezizomycotina</taxon>
        <taxon>Sordariomycetes</taxon>
        <taxon>Hypocreomycetidae</taxon>
        <taxon>Hypocreales</taxon>
        <taxon>Nectriaceae</taxon>
        <taxon>Fusarium</taxon>
    </lineage>
</organism>
<dbReference type="EMBL" id="JAOQAZ010000038">
    <property type="protein sequence ID" value="KAJ4247817.1"/>
    <property type="molecule type" value="Genomic_DNA"/>
</dbReference>
<sequence>MSGTVIITGANGSAALGFVAEILSAYPSYTLLATVRNPSTSDPNTAKLSKLIASHKNSLAQIQALDLSVLSNVRTFAEETAKRVANGEIPRIKAIVCNAFTISLTEQFFTPDGFERTFQVNHLAHYLLVLKLLGSMVPDGRIVMLGSNTHYTDRPHPLYNLRAEIPDDVELLAKPRADKPGEEHDRGFQRYGSSKLANVMFMHDLNSKLEKTPGLSGITAITMDPAGIVDSRATSFQKLHVRIIFGIISLLLPLLKYVTSSVRPSAEAGRDLAEISVGDSFKGVKGYFIGLCREEEAVASKDVEKRDALWKACWAWADLKKEETVLAGATP</sequence>
<accession>A0A9W8RPE4</accession>
<name>A0A9W8RPE4_9HYPO</name>
<dbReference type="PANTHER" id="PTHR43647">
    <property type="entry name" value="DEHYDROGENASE"/>
    <property type="match status" value="1"/>
</dbReference>